<protein>
    <recommendedName>
        <fullName evidence="9">NUDE domain-containing protein</fullName>
    </recommendedName>
</protein>
<name>A0A4P9Y7L0_9FUNG</name>
<evidence type="ECO:0000256" key="6">
    <source>
        <dbReference type="ARBA" id="ARBA00023212"/>
    </source>
</evidence>
<reference evidence="11" key="1">
    <citation type="journal article" date="2018" name="Nat. Microbiol.">
        <title>Leveraging single-cell genomics to expand the fungal tree of life.</title>
        <authorList>
            <person name="Ahrendt S.R."/>
            <person name="Quandt C.A."/>
            <person name="Ciobanu D."/>
            <person name="Clum A."/>
            <person name="Salamov A."/>
            <person name="Andreopoulos B."/>
            <person name="Cheng J.F."/>
            <person name="Woyke T."/>
            <person name="Pelin A."/>
            <person name="Henrissat B."/>
            <person name="Reynolds N.K."/>
            <person name="Benny G.L."/>
            <person name="Smith M.E."/>
            <person name="James T.Y."/>
            <person name="Grigoriev I.V."/>
        </authorList>
    </citation>
    <scope>NUCLEOTIDE SEQUENCE [LARGE SCALE GENOMIC DNA]</scope>
</reference>
<dbReference type="Gene3D" id="6.10.250.1080">
    <property type="match status" value="1"/>
</dbReference>
<feature type="non-terminal residue" evidence="10">
    <location>
        <position position="260"/>
    </location>
</feature>
<dbReference type="GO" id="GO:0008017">
    <property type="term" value="F:microtubule binding"/>
    <property type="evidence" value="ECO:0007669"/>
    <property type="project" value="InterPro"/>
</dbReference>
<gene>
    <name evidence="10" type="ORF">BJ684DRAFT_4093</name>
</gene>
<dbReference type="OrthoDB" id="5877028at2759"/>
<dbReference type="Proteomes" id="UP000267251">
    <property type="component" value="Unassembled WGS sequence"/>
</dbReference>
<dbReference type="EMBL" id="KZ987764">
    <property type="protein sequence ID" value="RKP15033.1"/>
    <property type="molecule type" value="Genomic_DNA"/>
</dbReference>
<evidence type="ECO:0000256" key="5">
    <source>
        <dbReference type="ARBA" id="ARBA00023054"/>
    </source>
</evidence>
<dbReference type="GO" id="GO:0051642">
    <property type="term" value="P:centrosome localization"/>
    <property type="evidence" value="ECO:0007669"/>
    <property type="project" value="TreeGrafter"/>
</dbReference>
<keyword evidence="6" id="KW-0206">Cytoskeleton</keyword>
<keyword evidence="5 7" id="KW-0175">Coiled coil</keyword>
<dbReference type="Pfam" id="PF04880">
    <property type="entry name" value="NUDE_C"/>
    <property type="match status" value="1"/>
</dbReference>
<dbReference type="AlphaFoldDB" id="A0A4P9Y7L0"/>
<evidence type="ECO:0000313" key="10">
    <source>
        <dbReference type="EMBL" id="RKP15033.1"/>
    </source>
</evidence>
<dbReference type="GO" id="GO:0000776">
    <property type="term" value="C:kinetochore"/>
    <property type="evidence" value="ECO:0007669"/>
    <property type="project" value="TreeGrafter"/>
</dbReference>
<dbReference type="PANTHER" id="PTHR10921">
    <property type="entry name" value="NUCLEAR DISTRIBUTION PROTEIN NUDE HOMOLOG 1"/>
    <property type="match status" value="1"/>
</dbReference>
<evidence type="ECO:0000256" key="7">
    <source>
        <dbReference type="SAM" id="Coils"/>
    </source>
</evidence>
<evidence type="ECO:0000256" key="4">
    <source>
        <dbReference type="ARBA" id="ARBA00022701"/>
    </source>
</evidence>
<proteinExistence type="inferred from homology"/>
<dbReference type="GO" id="GO:0047496">
    <property type="term" value="P:vesicle transport along microtubule"/>
    <property type="evidence" value="ECO:0007669"/>
    <property type="project" value="TreeGrafter"/>
</dbReference>
<keyword evidence="4" id="KW-0493">Microtubule</keyword>
<dbReference type="PANTHER" id="PTHR10921:SF1">
    <property type="entry name" value="NUCLEAR DISTRIBUTION PROTEIN NUDE HOMOLOG"/>
    <property type="match status" value="1"/>
</dbReference>
<evidence type="ECO:0000256" key="2">
    <source>
        <dbReference type="ARBA" id="ARBA00007429"/>
    </source>
</evidence>
<keyword evidence="11" id="KW-1185">Reference proteome</keyword>
<evidence type="ECO:0000259" key="9">
    <source>
        <dbReference type="Pfam" id="PF04880"/>
    </source>
</evidence>
<evidence type="ECO:0000313" key="11">
    <source>
        <dbReference type="Proteomes" id="UP000267251"/>
    </source>
</evidence>
<comment type="subcellular location">
    <subcellularLocation>
        <location evidence="1">Cytoplasm</location>
        <location evidence="1">Cytoskeleton</location>
    </subcellularLocation>
</comment>
<dbReference type="GO" id="GO:0005871">
    <property type="term" value="C:kinesin complex"/>
    <property type="evidence" value="ECO:0007669"/>
    <property type="project" value="TreeGrafter"/>
</dbReference>
<dbReference type="InterPro" id="IPR033494">
    <property type="entry name" value="NUDE"/>
</dbReference>
<dbReference type="GO" id="GO:0000132">
    <property type="term" value="P:establishment of mitotic spindle orientation"/>
    <property type="evidence" value="ECO:0007669"/>
    <property type="project" value="TreeGrafter"/>
</dbReference>
<accession>A0A4P9Y7L0</accession>
<evidence type="ECO:0000256" key="8">
    <source>
        <dbReference type="SAM" id="MobiDB-lite"/>
    </source>
</evidence>
<evidence type="ECO:0000256" key="3">
    <source>
        <dbReference type="ARBA" id="ARBA00022490"/>
    </source>
</evidence>
<comment type="similarity">
    <text evidence="2">Belongs to the nudE family.</text>
</comment>
<sequence>NVGPFETTAEELAFFKERAFALREALLRSQDDFRQYQTDSRDYEDELEKNISLLEEQVKELRSAVNVLQLESGHWKDKYQEDKKDAASQQETLLREIDFLRTASQKYKDQTRELEQDNDDLERNGRVAACSLQDVELRLMQAQERNAFLETELEIKNKLVIVVQRLKDELRDLQLEVSVLRSKRTSGSFKRRSVGEGRDSTSSASGGVDPVRMVQDMLGRVKSLEGRLQSCRGLVTPMLAPPPSYHRASGTNGTSGSTGP</sequence>
<dbReference type="GO" id="GO:0007020">
    <property type="term" value="P:microtubule nucleation"/>
    <property type="evidence" value="ECO:0007669"/>
    <property type="project" value="TreeGrafter"/>
</dbReference>
<evidence type="ECO:0000256" key="1">
    <source>
        <dbReference type="ARBA" id="ARBA00004245"/>
    </source>
</evidence>
<feature type="domain" description="NUDE" evidence="9">
    <location>
        <begin position="131"/>
        <end position="196"/>
    </location>
</feature>
<feature type="coiled-coil region" evidence="7">
    <location>
        <begin position="44"/>
        <end position="183"/>
    </location>
</feature>
<dbReference type="GO" id="GO:0007059">
    <property type="term" value="P:chromosome segregation"/>
    <property type="evidence" value="ECO:0007669"/>
    <property type="project" value="TreeGrafter"/>
</dbReference>
<organism evidence="10 11">
    <name type="scientific">Piptocephalis cylindrospora</name>
    <dbReference type="NCBI Taxonomy" id="1907219"/>
    <lineage>
        <taxon>Eukaryota</taxon>
        <taxon>Fungi</taxon>
        <taxon>Fungi incertae sedis</taxon>
        <taxon>Zoopagomycota</taxon>
        <taxon>Zoopagomycotina</taxon>
        <taxon>Zoopagomycetes</taxon>
        <taxon>Zoopagales</taxon>
        <taxon>Piptocephalidaceae</taxon>
        <taxon>Piptocephalis</taxon>
    </lineage>
</organism>
<dbReference type="GO" id="GO:0005874">
    <property type="term" value="C:microtubule"/>
    <property type="evidence" value="ECO:0007669"/>
    <property type="project" value="UniProtKB-KW"/>
</dbReference>
<dbReference type="InterPro" id="IPR006964">
    <property type="entry name" value="NUDE_dom"/>
</dbReference>
<feature type="compositionally biased region" description="Low complexity" evidence="8">
    <location>
        <begin position="249"/>
        <end position="260"/>
    </location>
</feature>
<feature type="region of interest" description="Disordered" evidence="8">
    <location>
        <begin position="186"/>
        <end position="210"/>
    </location>
</feature>
<feature type="non-terminal residue" evidence="10">
    <location>
        <position position="1"/>
    </location>
</feature>
<keyword evidence="3" id="KW-0963">Cytoplasm</keyword>
<feature type="region of interest" description="Disordered" evidence="8">
    <location>
        <begin position="236"/>
        <end position="260"/>
    </location>
</feature>